<dbReference type="Gene3D" id="3.20.20.450">
    <property type="entry name" value="EAL domain"/>
    <property type="match status" value="1"/>
</dbReference>
<dbReference type="InterPro" id="IPR050706">
    <property type="entry name" value="Cyclic-di-GMP_PDE-like"/>
</dbReference>
<proteinExistence type="predicted"/>
<accession>A0ABV6B947</accession>
<protein>
    <submittedName>
        <fullName evidence="2">EAL domain-containing protein</fullName>
    </submittedName>
</protein>
<dbReference type="EMBL" id="JBHLYR010000091">
    <property type="protein sequence ID" value="MFB9995441.1"/>
    <property type="molecule type" value="Genomic_DNA"/>
</dbReference>
<dbReference type="SMART" id="SM00052">
    <property type="entry name" value="EAL"/>
    <property type="match status" value="1"/>
</dbReference>
<dbReference type="CDD" id="cd01948">
    <property type="entry name" value="EAL"/>
    <property type="match status" value="1"/>
</dbReference>
<evidence type="ECO:0000259" key="1">
    <source>
        <dbReference type="PROSITE" id="PS50883"/>
    </source>
</evidence>
<organism evidence="2 3">
    <name type="scientific">Deinococcus oregonensis</name>
    <dbReference type="NCBI Taxonomy" id="1805970"/>
    <lineage>
        <taxon>Bacteria</taxon>
        <taxon>Thermotogati</taxon>
        <taxon>Deinococcota</taxon>
        <taxon>Deinococci</taxon>
        <taxon>Deinococcales</taxon>
        <taxon>Deinococcaceae</taxon>
        <taxon>Deinococcus</taxon>
    </lineage>
</organism>
<dbReference type="SUPFAM" id="SSF141868">
    <property type="entry name" value="EAL domain-like"/>
    <property type="match status" value="1"/>
</dbReference>
<feature type="domain" description="EAL" evidence="1">
    <location>
        <begin position="1"/>
        <end position="214"/>
    </location>
</feature>
<dbReference type="InterPro" id="IPR035919">
    <property type="entry name" value="EAL_sf"/>
</dbReference>
<dbReference type="Proteomes" id="UP001589733">
    <property type="component" value="Unassembled WGS sequence"/>
</dbReference>
<dbReference type="PANTHER" id="PTHR33121:SF70">
    <property type="entry name" value="SIGNALING PROTEIN YKOW"/>
    <property type="match status" value="1"/>
</dbReference>
<dbReference type="RefSeq" id="WP_380017461.1">
    <property type="nucleotide sequence ID" value="NZ_JBHLYR010000091.1"/>
</dbReference>
<keyword evidence="3" id="KW-1185">Reference proteome</keyword>
<evidence type="ECO:0000313" key="2">
    <source>
        <dbReference type="EMBL" id="MFB9995441.1"/>
    </source>
</evidence>
<sequence>MAARFRFLGAPSAFIPAAEDSGLIVDIGIWVLDEACATLAVWNRLGVHARLAVNVSPVQFARTDFVTSLREALERHRVDPGQLELERTERVVIRDVAFTSRQFGELRRLGVCLTLDDFGSGEAHLGTLLHLPFDTLKLDKSLIHPLERTEAAERVVRAMCLLAHALGLEVVAEGIETAEQFAAVRALGCDRAQGYLLGHPSPQPLEDTQFQEDS</sequence>
<comment type="caution">
    <text evidence="2">The sequence shown here is derived from an EMBL/GenBank/DDBJ whole genome shotgun (WGS) entry which is preliminary data.</text>
</comment>
<dbReference type="InterPro" id="IPR001633">
    <property type="entry name" value="EAL_dom"/>
</dbReference>
<dbReference type="Pfam" id="PF00563">
    <property type="entry name" value="EAL"/>
    <property type="match status" value="1"/>
</dbReference>
<name>A0ABV6B947_9DEIO</name>
<evidence type="ECO:0000313" key="3">
    <source>
        <dbReference type="Proteomes" id="UP001589733"/>
    </source>
</evidence>
<dbReference type="PANTHER" id="PTHR33121">
    <property type="entry name" value="CYCLIC DI-GMP PHOSPHODIESTERASE PDEF"/>
    <property type="match status" value="1"/>
</dbReference>
<reference evidence="2 3" key="1">
    <citation type="submission" date="2024-09" db="EMBL/GenBank/DDBJ databases">
        <authorList>
            <person name="Sun Q."/>
            <person name="Mori K."/>
        </authorList>
    </citation>
    <scope>NUCLEOTIDE SEQUENCE [LARGE SCALE GENOMIC DNA]</scope>
    <source>
        <strain evidence="2 3">JCM 13503</strain>
    </source>
</reference>
<gene>
    <name evidence="2" type="ORF">ACFFLM_26245</name>
</gene>
<dbReference type="PROSITE" id="PS50883">
    <property type="entry name" value="EAL"/>
    <property type="match status" value="1"/>
</dbReference>